<evidence type="ECO:0000313" key="2">
    <source>
        <dbReference type="Proteomes" id="UP000641932"/>
    </source>
</evidence>
<evidence type="ECO:0000313" key="1">
    <source>
        <dbReference type="EMBL" id="GGO93406.1"/>
    </source>
</evidence>
<dbReference type="Proteomes" id="UP000641932">
    <property type="component" value="Unassembled WGS sequence"/>
</dbReference>
<reference evidence="1" key="1">
    <citation type="journal article" date="2014" name="Int. J. Syst. Evol. Microbiol.">
        <title>Complete genome sequence of Corynebacterium casei LMG S-19264T (=DSM 44701T), isolated from a smear-ripened cheese.</title>
        <authorList>
            <consortium name="US DOE Joint Genome Institute (JGI-PGF)"/>
            <person name="Walter F."/>
            <person name="Albersmeier A."/>
            <person name="Kalinowski J."/>
            <person name="Ruckert C."/>
        </authorList>
    </citation>
    <scope>NUCLEOTIDE SEQUENCE</scope>
    <source>
        <strain evidence="1">CGMCC 4.7201</strain>
    </source>
</reference>
<name>A0A917ZV56_9ACTN</name>
<dbReference type="EMBL" id="BMMS01000020">
    <property type="protein sequence ID" value="GGO93406.1"/>
    <property type="molecule type" value="Genomic_DNA"/>
</dbReference>
<reference evidence="1" key="2">
    <citation type="submission" date="2020-09" db="EMBL/GenBank/DDBJ databases">
        <authorList>
            <person name="Sun Q."/>
            <person name="Zhou Y."/>
        </authorList>
    </citation>
    <scope>NUCLEOTIDE SEQUENCE</scope>
    <source>
        <strain evidence="1">CGMCC 4.7201</strain>
    </source>
</reference>
<dbReference type="InterPro" id="IPR019587">
    <property type="entry name" value="Polyketide_cyclase/dehydratase"/>
</dbReference>
<dbReference type="RefSeq" id="WP_189133653.1">
    <property type="nucleotide sequence ID" value="NZ_BMMS01000020.1"/>
</dbReference>
<dbReference type="Gene3D" id="3.30.530.20">
    <property type="match status" value="1"/>
</dbReference>
<gene>
    <name evidence="1" type="ORF">GCM10012280_45870</name>
</gene>
<keyword evidence="2" id="KW-1185">Reference proteome</keyword>
<evidence type="ECO:0008006" key="3">
    <source>
        <dbReference type="Google" id="ProtNLM"/>
    </source>
</evidence>
<dbReference type="SUPFAM" id="SSF55961">
    <property type="entry name" value="Bet v1-like"/>
    <property type="match status" value="1"/>
</dbReference>
<dbReference type="AlphaFoldDB" id="A0A917ZV56"/>
<accession>A0A917ZV56</accession>
<sequence>MAHPTTIDENAPVAADRTIRIAAPLERVWRLHTGIGSWPGWQPAITQARLDGPIAPGTTFHWVTAGLSIDSTIYAVDAPHRILWGGPAHGITGVHEWTFTEDGDGVVVRTRESWAGAPVDADRDNLAAALDDSLSSWLDALKKAAQ</sequence>
<organism evidence="1 2">
    <name type="scientific">Wenjunlia tyrosinilytica</name>
    <dbReference type="NCBI Taxonomy" id="1544741"/>
    <lineage>
        <taxon>Bacteria</taxon>
        <taxon>Bacillati</taxon>
        <taxon>Actinomycetota</taxon>
        <taxon>Actinomycetes</taxon>
        <taxon>Kitasatosporales</taxon>
        <taxon>Streptomycetaceae</taxon>
        <taxon>Wenjunlia</taxon>
    </lineage>
</organism>
<dbReference type="InterPro" id="IPR023393">
    <property type="entry name" value="START-like_dom_sf"/>
</dbReference>
<comment type="caution">
    <text evidence="1">The sequence shown here is derived from an EMBL/GenBank/DDBJ whole genome shotgun (WGS) entry which is preliminary data.</text>
</comment>
<proteinExistence type="predicted"/>
<dbReference type="Pfam" id="PF10604">
    <property type="entry name" value="Polyketide_cyc2"/>
    <property type="match status" value="1"/>
</dbReference>
<protein>
    <recommendedName>
        <fullName evidence="3">Shy6-polyketide cyclase</fullName>
    </recommendedName>
</protein>